<organism evidence="9 10">
    <name type="scientific">Ponticaulis profundi</name>
    <dbReference type="NCBI Taxonomy" id="2665222"/>
    <lineage>
        <taxon>Bacteria</taxon>
        <taxon>Pseudomonadati</taxon>
        <taxon>Pseudomonadota</taxon>
        <taxon>Alphaproteobacteria</taxon>
        <taxon>Hyphomonadales</taxon>
        <taxon>Hyphomonadaceae</taxon>
        <taxon>Ponticaulis</taxon>
    </lineage>
</organism>
<dbReference type="InterPro" id="IPR003688">
    <property type="entry name" value="TraG/VirD4"/>
</dbReference>
<evidence type="ECO:0000313" key="9">
    <source>
        <dbReference type="EMBL" id="MFC6199196.1"/>
    </source>
</evidence>
<dbReference type="InterPro" id="IPR051539">
    <property type="entry name" value="T4SS-coupling_protein"/>
</dbReference>
<dbReference type="PANTHER" id="PTHR37937">
    <property type="entry name" value="CONJUGATIVE TRANSFER: DNA TRANSPORT"/>
    <property type="match status" value="1"/>
</dbReference>
<comment type="subcellular location">
    <subcellularLocation>
        <location evidence="1">Cell membrane</location>
        <topology evidence="1">Multi-pass membrane protein</topology>
    </subcellularLocation>
</comment>
<feature type="transmembrane region" description="Helical" evidence="8">
    <location>
        <begin position="57"/>
        <end position="87"/>
    </location>
</feature>
<evidence type="ECO:0000256" key="3">
    <source>
        <dbReference type="ARBA" id="ARBA00022475"/>
    </source>
</evidence>
<comment type="caution">
    <text evidence="9">The sequence shown here is derived from an EMBL/GenBank/DDBJ whole genome shotgun (WGS) entry which is preliminary data.</text>
</comment>
<keyword evidence="3" id="KW-1003">Cell membrane</keyword>
<keyword evidence="6 8" id="KW-0472">Membrane</keyword>
<protein>
    <submittedName>
        <fullName evidence="9">Type IV secretory system conjugative DNA transfer family protein</fullName>
    </submittedName>
</protein>
<reference evidence="10" key="1">
    <citation type="journal article" date="2019" name="Int. J. Syst. Evol. Microbiol.">
        <title>The Global Catalogue of Microorganisms (GCM) 10K type strain sequencing project: providing services to taxonomists for standard genome sequencing and annotation.</title>
        <authorList>
            <consortium name="The Broad Institute Genomics Platform"/>
            <consortium name="The Broad Institute Genome Sequencing Center for Infectious Disease"/>
            <person name="Wu L."/>
            <person name="Ma J."/>
        </authorList>
    </citation>
    <scope>NUCLEOTIDE SEQUENCE [LARGE SCALE GENOMIC DNA]</scope>
    <source>
        <strain evidence="10">CGMCC-1.15741</strain>
    </source>
</reference>
<evidence type="ECO:0000313" key="10">
    <source>
        <dbReference type="Proteomes" id="UP001596303"/>
    </source>
</evidence>
<accession>A0ABW1SCD4</accession>
<sequence>MSFDDNFLHNPSMQRFKKLMPGPTSGAAFWLMMISIGISIPIVLSFIAYFIFQTYEFWMWVFAGVAGIAALVGLYLFLSGLAIAAYLTVTKQWHVFIGWWLDRLARIGDQFTSVRSSMRIIRQELGEPDALKPEERNGFLLSMAAPQRFPKRPTERITFADDRHIGMVANNRSGKGRAFIIPNLAHWLGSAIIYDPSGENYMATARYRREVLGQKVVLLDPFGVTGDPTDSWNPLHEIDFENDPLAIDKCHVVSESLVPLEGDKPYWTHAARKMISMLIAFVGTNALREHVHLTQVRDLLLSGDPSSLWIAMARNEAFGGLIRRFAESNEHRAESELGSTMETARTAMKWLDSGVVGQNTSQSSFSMRELKTGKVSVYIVIPAGMGDTYKAWMRLLFDAAFEAMQDLSIPKPEHSTLFFLDEFPLLGKMDRIKRAAGESAKFGVKLFVCAQDIGQLKEIYGEAWETFIANAGVLIMFSNNDLLSQKYLSARLGKEYFKSYTHSSGRGGNSSSYTMQLREVARPDQVEKQVSRQSGDAYVFISGSKPLRLPRANYDQWGLLSSSAVESQQASKPLSLPHVDAEASSVAAE</sequence>
<proteinExistence type="inferred from homology"/>
<dbReference type="EMBL" id="JBHSSW010000028">
    <property type="protein sequence ID" value="MFC6199196.1"/>
    <property type="molecule type" value="Genomic_DNA"/>
</dbReference>
<feature type="transmembrane region" description="Helical" evidence="8">
    <location>
        <begin position="27"/>
        <end position="51"/>
    </location>
</feature>
<gene>
    <name evidence="9" type="ORF">ACFQDM_14010</name>
</gene>
<dbReference type="CDD" id="cd01127">
    <property type="entry name" value="TrwB_TraG_TraD_VirD4"/>
    <property type="match status" value="2"/>
</dbReference>
<dbReference type="SUPFAM" id="SSF52540">
    <property type="entry name" value="P-loop containing nucleoside triphosphate hydrolases"/>
    <property type="match status" value="1"/>
</dbReference>
<dbReference type="PANTHER" id="PTHR37937:SF1">
    <property type="entry name" value="CONJUGATIVE TRANSFER: DNA TRANSPORT"/>
    <property type="match status" value="1"/>
</dbReference>
<feature type="region of interest" description="Disordered" evidence="7">
    <location>
        <begin position="570"/>
        <end position="589"/>
    </location>
</feature>
<evidence type="ECO:0000256" key="5">
    <source>
        <dbReference type="ARBA" id="ARBA00022989"/>
    </source>
</evidence>
<evidence type="ECO:0000256" key="7">
    <source>
        <dbReference type="SAM" id="MobiDB-lite"/>
    </source>
</evidence>
<evidence type="ECO:0000256" key="6">
    <source>
        <dbReference type="ARBA" id="ARBA00023136"/>
    </source>
</evidence>
<evidence type="ECO:0000256" key="1">
    <source>
        <dbReference type="ARBA" id="ARBA00004651"/>
    </source>
</evidence>
<keyword evidence="5 8" id="KW-1133">Transmembrane helix</keyword>
<name>A0ABW1SCD4_9PROT</name>
<keyword evidence="10" id="KW-1185">Reference proteome</keyword>
<comment type="similarity">
    <text evidence="2">Belongs to the VirD4/TraG family.</text>
</comment>
<evidence type="ECO:0000256" key="8">
    <source>
        <dbReference type="SAM" id="Phobius"/>
    </source>
</evidence>
<evidence type="ECO:0000256" key="4">
    <source>
        <dbReference type="ARBA" id="ARBA00022692"/>
    </source>
</evidence>
<dbReference type="RefSeq" id="WP_377380037.1">
    <property type="nucleotide sequence ID" value="NZ_JBHSSW010000028.1"/>
</dbReference>
<dbReference type="Proteomes" id="UP001596303">
    <property type="component" value="Unassembled WGS sequence"/>
</dbReference>
<dbReference type="InterPro" id="IPR027417">
    <property type="entry name" value="P-loop_NTPase"/>
</dbReference>
<evidence type="ECO:0000256" key="2">
    <source>
        <dbReference type="ARBA" id="ARBA00008806"/>
    </source>
</evidence>
<keyword evidence="4 8" id="KW-0812">Transmembrane</keyword>
<dbReference type="Pfam" id="PF02534">
    <property type="entry name" value="T4SS-DNA_transf"/>
    <property type="match status" value="1"/>
</dbReference>
<dbReference type="Gene3D" id="3.40.50.300">
    <property type="entry name" value="P-loop containing nucleotide triphosphate hydrolases"/>
    <property type="match status" value="1"/>
</dbReference>